<dbReference type="InterPro" id="IPR046347">
    <property type="entry name" value="bZIP_sf"/>
</dbReference>
<keyword evidence="3" id="KW-0238">DNA-binding</keyword>
<organism evidence="9">
    <name type="scientific">Sesamum angustifolium</name>
    <dbReference type="NCBI Taxonomy" id="2727405"/>
    <lineage>
        <taxon>Eukaryota</taxon>
        <taxon>Viridiplantae</taxon>
        <taxon>Streptophyta</taxon>
        <taxon>Embryophyta</taxon>
        <taxon>Tracheophyta</taxon>
        <taxon>Spermatophyta</taxon>
        <taxon>Magnoliopsida</taxon>
        <taxon>eudicotyledons</taxon>
        <taxon>Gunneridae</taxon>
        <taxon>Pentapetalae</taxon>
        <taxon>asterids</taxon>
        <taxon>lamiids</taxon>
        <taxon>Lamiales</taxon>
        <taxon>Pedaliaceae</taxon>
        <taxon>Sesamum</taxon>
    </lineage>
</organism>
<feature type="compositionally biased region" description="Low complexity" evidence="7">
    <location>
        <begin position="207"/>
        <end position="222"/>
    </location>
</feature>
<dbReference type="PANTHER" id="PTHR13690:SF112">
    <property type="entry name" value="TRANSCRIPTION FACTOR RF2A-LIKE"/>
    <property type="match status" value="1"/>
</dbReference>
<evidence type="ECO:0000256" key="7">
    <source>
        <dbReference type="SAM" id="MobiDB-lite"/>
    </source>
</evidence>
<dbReference type="InterPro" id="IPR004827">
    <property type="entry name" value="bZIP"/>
</dbReference>
<accession>A0AAW2L5P3</accession>
<gene>
    <name evidence="9" type="ORF">Sangu_2305500</name>
</gene>
<evidence type="ECO:0000259" key="8">
    <source>
        <dbReference type="PROSITE" id="PS50217"/>
    </source>
</evidence>
<evidence type="ECO:0000256" key="1">
    <source>
        <dbReference type="ARBA" id="ARBA00004123"/>
    </source>
</evidence>
<dbReference type="GO" id="GO:0003700">
    <property type="term" value="F:DNA-binding transcription factor activity"/>
    <property type="evidence" value="ECO:0007669"/>
    <property type="project" value="InterPro"/>
</dbReference>
<keyword evidence="5" id="KW-0539">Nucleus</keyword>
<protein>
    <submittedName>
        <fullName evidence="9">Transcription factor b</fullName>
    </submittedName>
</protein>
<feature type="coiled-coil region" evidence="6">
    <location>
        <begin position="337"/>
        <end position="420"/>
    </location>
</feature>
<evidence type="ECO:0000256" key="6">
    <source>
        <dbReference type="SAM" id="Coils"/>
    </source>
</evidence>
<dbReference type="EMBL" id="JACGWK010000015">
    <property type="protein sequence ID" value="KAL0314611.1"/>
    <property type="molecule type" value="Genomic_DNA"/>
</dbReference>
<feature type="compositionally biased region" description="Polar residues" evidence="7">
    <location>
        <begin position="440"/>
        <end position="449"/>
    </location>
</feature>
<dbReference type="Gene3D" id="1.20.5.170">
    <property type="match status" value="1"/>
</dbReference>
<evidence type="ECO:0000313" key="9">
    <source>
        <dbReference type="EMBL" id="KAL0314611.1"/>
    </source>
</evidence>
<dbReference type="AlphaFoldDB" id="A0AAW2L5P3"/>
<evidence type="ECO:0000256" key="4">
    <source>
        <dbReference type="ARBA" id="ARBA00023163"/>
    </source>
</evidence>
<comment type="subcellular location">
    <subcellularLocation>
        <location evidence="1">Nucleus</location>
    </subcellularLocation>
</comment>
<dbReference type="InterPro" id="IPR044759">
    <property type="entry name" value="bZIP_RF2"/>
</dbReference>
<reference evidence="9" key="1">
    <citation type="submission" date="2020-06" db="EMBL/GenBank/DDBJ databases">
        <authorList>
            <person name="Li T."/>
            <person name="Hu X."/>
            <person name="Zhang T."/>
            <person name="Song X."/>
            <person name="Zhang H."/>
            <person name="Dai N."/>
            <person name="Sheng W."/>
            <person name="Hou X."/>
            <person name="Wei L."/>
        </authorList>
    </citation>
    <scope>NUCLEOTIDE SEQUENCE</scope>
    <source>
        <strain evidence="9">G01</strain>
        <tissue evidence="9">Leaf</tissue>
    </source>
</reference>
<sequence>MAQSNLKQQMSQTLNVGGPHSRSLSQPIFFANNCLPPLSPFPPSESSLASSNSNLKDALMEDVDVSSRGTAVAPSFSRENLFRGSENLPPRRGHRRSNSDVPLGFSDMIQSSPQLVPISSQGHLGRMVNMRETSGNEKPIELRRRAMDTVGYGKGSVEGIGDIKSEGEVVDDLFNSLMNLDQVDALHSSGMEDKEKDSAICRTKIAGGESSNNESESVSRNGMTSREGVKRSATGEIAPPPRHYRSLSMDSAMEKICLSDQSPNLQTSLCNRVDQLSPSNSISENSAKFNFDYGHSEFNDIELKKIMADERLAEIAMLDPKRAKRILANRQSAARSKERKLRYISELEHKVQTLQTEATTLSAQVTILEKEYAELTSQNNELKFRVQAMEQQAQLRDALHEALTAEVQRLKLANMELREERRMPNGMAQQVTMKQHVFSMQHQQPNQMKRLSAPTSTTSTTTSTAPTSA</sequence>
<feature type="region of interest" description="Disordered" evidence="7">
    <location>
        <begin position="440"/>
        <end position="469"/>
    </location>
</feature>
<dbReference type="GO" id="GO:0005634">
    <property type="term" value="C:nucleus"/>
    <property type="evidence" value="ECO:0007669"/>
    <property type="project" value="UniProtKB-SubCell"/>
</dbReference>
<keyword evidence="2" id="KW-0805">Transcription regulation</keyword>
<reference evidence="9" key="2">
    <citation type="journal article" date="2024" name="Plant">
        <title>Genomic evolution and insights into agronomic trait innovations of Sesamum species.</title>
        <authorList>
            <person name="Miao H."/>
            <person name="Wang L."/>
            <person name="Qu L."/>
            <person name="Liu H."/>
            <person name="Sun Y."/>
            <person name="Le M."/>
            <person name="Wang Q."/>
            <person name="Wei S."/>
            <person name="Zheng Y."/>
            <person name="Lin W."/>
            <person name="Duan Y."/>
            <person name="Cao H."/>
            <person name="Xiong S."/>
            <person name="Wang X."/>
            <person name="Wei L."/>
            <person name="Li C."/>
            <person name="Ma Q."/>
            <person name="Ju M."/>
            <person name="Zhao R."/>
            <person name="Li G."/>
            <person name="Mu C."/>
            <person name="Tian Q."/>
            <person name="Mei H."/>
            <person name="Zhang T."/>
            <person name="Gao T."/>
            <person name="Zhang H."/>
        </authorList>
    </citation>
    <scope>NUCLEOTIDE SEQUENCE</scope>
    <source>
        <strain evidence="9">G01</strain>
    </source>
</reference>
<proteinExistence type="predicted"/>
<evidence type="ECO:0000256" key="3">
    <source>
        <dbReference type="ARBA" id="ARBA00023125"/>
    </source>
</evidence>
<dbReference type="SUPFAM" id="SSF57959">
    <property type="entry name" value="Leucine zipper domain"/>
    <property type="match status" value="1"/>
</dbReference>
<feature type="region of interest" description="Disordered" evidence="7">
    <location>
        <begin position="205"/>
        <end position="243"/>
    </location>
</feature>
<feature type="region of interest" description="Disordered" evidence="7">
    <location>
        <begin position="82"/>
        <end position="105"/>
    </location>
</feature>
<feature type="compositionally biased region" description="Polar residues" evidence="7">
    <location>
        <begin position="1"/>
        <end position="15"/>
    </location>
</feature>
<keyword evidence="6" id="KW-0175">Coiled coil</keyword>
<feature type="domain" description="BZIP" evidence="8">
    <location>
        <begin position="319"/>
        <end position="382"/>
    </location>
</feature>
<dbReference type="CDD" id="cd14703">
    <property type="entry name" value="bZIP_plant_RF2"/>
    <property type="match status" value="1"/>
</dbReference>
<keyword evidence="4" id="KW-0804">Transcription</keyword>
<comment type="caution">
    <text evidence="9">The sequence shown here is derived from an EMBL/GenBank/DDBJ whole genome shotgun (WGS) entry which is preliminary data.</text>
</comment>
<dbReference type="PROSITE" id="PS50217">
    <property type="entry name" value="BZIP"/>
    <property type="match status" value="1"/>
</dbReference>
<feature type="region of interest" description="Disordered" evidence="7">
    <location>
        <begin position="1"/>
        <end position="22"/>
    </location>
</feature>
<dbReference type="PANTHER" id="PTHR13690">
    <property type="entry name" value="TRANSCRIPTION FACTOR POSF21-RELATED"/>
    <property type="match status" value="1"/>
</dbReference>
<dbReference type="SMART" id="SM00338">
    <property type="entry name" value="BRLZ"/>
    <property type="match status" value="1"/>
</dbReference>
<evidence type="ECO:0000256" key="5">
    <source>
        <dbReference type="ARBA" id="ARBA00023242"/>
    </source>
</evidence>
<name>A0AAW2L5P3_9LAMI</name>
<dbReference type="Pfam" id="PF00170">
    <property type="entry name" value="bZIP_1"/>
    <property type="match status" value="1"/>
</dbReference>
<evidence type="ECO:0000256" key="2">
    <source>
        <dbReference type="ARBA" id="ARBA00023015"/>
    </source>
</evidence>
<dbReference type="FunFam" id="1.20.5.170:FF:000009">
    <property type="entry name" value="probable transcription factor PosF21"/>
    <property type="match status" value="1"/>
</dbReference>
<feature type="compositionally biased region" description="Low complexity" evidence="7">
    <location>
        <begin position="452"/>
        <end position="469"/>
    </location>
</feature>
<dbReference type="GO" id="GO:0003677">
    <property type="term" value="F:DNA binding"/>
    <property type="evidence" value="ECO:0007669"/>
    <property type="project" value="UniProtKB-KW"/>
</dbReference>